<keyword evidence="3" id="KW-1185">Reference proteome</keyword>
<reference evidence="2 3" key="2">
    <citation type="journal article" date="2019" name="G3 (Bethesda)">
        <title>Hybrid Assembly of the Genome of the Entomopathogenic Nematode Steinernema carpocapsae Identifies the X-Chromosome.</title>
        <authorList>
            <person name="Serra L."/>
            <person name="Macchietto M."/>
            <person name="Macias-Munoz A."/>
            <person name="McGill C.J."/>
            <person name="Rodriguez I.M."/>
            <person name="Rodriguez B."/>
            <person name="Murad R."/>
            <person name="Mortazavi A."/>
        </authorList>
    </citation>
    <scope>NUCLEOTIDE SEQUENCE [LARGE SCALE GENOMIC DNA]</scope>
    <source>
        <strain evidence="2 3">ALL</strain>
    </source>
</reference>
<reference evidence="2 3" key="1">
    <citation type="journal article" date="2015" name="Genome Biol.">
        <title>Comparative genomics of Steinernema reveals deeply conserved gene regulatory networks.</title>
        <authorList>
            <person name="Dillman A.R."/>
            <person name="Macchietto M."/>
            <person name="Porter C.F."/>
            <person name="Rogers A."/>
            <person name="Williams B."/>
            <person name="Antoshechkin I."/>
            <person name="Lee M.M."/>
            <person name="Goodwin Z."/>
            <person name="Lu X."/>
            <person name="Lewis E.E."/>
            <person name="Goodrich-Blair H."/>
            <person name="Stock S.P."/>
            <person name="Adams B.J."/>
            <person name="Sternberg P.W."/>
            <person name="Mortazavi A."/>
        </authorList>
    </citation>
    <scope>NUCLEOTIDE SEQUENCE [LARGE SCALE GENOMIC DNA]</scope>
    <source>
        <strain evidence="2 3">ALL</strain>
    </source>
</reference>
<name>A0A4U5MQE7_STECR</name>
<evidence type="ECO:0000256" key="1">
    <source>
        <dbReference type="SAM" id="SignalP"/>
    </source>
</evidence>
<protein>
    <recommendedName>
        <fullName evidence="4">Saposin B-type domain-containing protein</fullName>
    </recommendedName>
</protein>
<dbReference type="InterPro" id="IPR011001">
    <property type="entry name" value="Saposin-like"/>
</dbReference>
<accession>A0A4U5MQE7</accession>
<feature type="signal peptide" evidence="1">
    <location>
        <begin position="1"/>
        <end position="20"/>
    </location>
</feature>
<comment type="caution">
    <text evidence="2">The sequence shown here is derived from an EMBL/GenBank/DDBJ whole genome shotgun (WGS) entry which is preliminary data.</text>
</comment>
<proteinExistence type="predicted"/>
<evidence type="ECO:0000313" key="3">
    <source>
        <dbReference type="Proteomes" id="UP000298663"/>
    </source>
</evidence>
<keyword evidence="1" id="KW-0732">Signal</keyword>
<organism evidence="2 3">
    <name type="scientific">Steinernema carpocapsae</name>
    <name type="common">Entomopathogenic nematode</name>
    <dbReference type="NCBI Taxonomy" id="34508"/>
    <lineage>
        <taxon>Eukaryota</taxon>
        <taxon>Metazoa</taxon>
        <taxon>Ecdysozoa</taxon>
        <taxon>Nematoda</taxon>
        <taxon>Chromadorea</taxon>
        <taxon>Rhabditida</taxon>
        <taxon>Tylenchina</taxon>
        <taxon>Panagrolaimomorpha</taxon>
        <taxon>Strongyloidoidea</taxon>
        <taxon>Steinernematidae</taxon>
        <taxon>Steinernema</taxon>
    </lineage>
</organism>
<evidence type="ECO:0008006" key="4">
    <source>
        <dbReference type="Google" id="ProtNLM"/>
    </source>
</evidence>
<feature type="chain" id="PRO_5020933626" description="Saposin B-type domain-containing protein" evidence="1">
    <location>
        <begin position="21"/>
        <end position="175"/>
    </location>
</feature>
<dbReference type="Proteomes" id="UP000298663">
    <property type="component" value="Unassembled WGS sequence"/>
</dbReference>
<evidence type="ECO:0000313" key="2">
    <source>
        <dbReference type="EMBL" id="TKR71798.1"/>
    </source>
</evidence>
<sequence length="175" mass="19816">MKLLLFVALSGLFALASTRAVKEQVINDCKWCTHMMRREADRFGNYENELDLLKQLERACLQLVRHYNSDTARYCSRKVNDNITPIWNAFKNYQSAKHICQAYMGECESATPGWRTERTPDYTWATGTPGYPYGTGIPGWNSESTVGYPWATGTPGYGYGTGTPGYPFGTETPYY</sequence>
<dbReference type="Gene3D" id="1.10.225.10">
    <property type="entry name" value="Saposin-like"/>
    <property type="match status" value="1"/>
</dbReference>
<dbReference type="OrthoDB" id="10599341at2759"/>
<dbReference type="SUPFAM" id="SSF47862">
    <property type="entry name" value="Saposin"/>
    <property type="match status" value="1"/>
</dbReference>
<dbReference type="EMBL" id="AZBU02000006">
    <property type="protein sequence ID" value="TKR71798.1"/>
    <property type="molecule type" value="Genomic_DNA"/>
</dbReference>
<gene>
    <name evidence="2" type="ORF">L596_019338</name>
</gene>
<dbReference type="AlphaFoldDB" id="A0A4U5MQE7"/>